<dbReference type="SUPFAM" id="SSF53335">
    <property type="entry name" value="S-adenosyl-L-methionine-dependent methyltransferases"/>
    <property type="match status" value="1"/>
</dbReference>
<dbReference type="KEGG" id="git:C6V83_11495"/>
<gene>
    <name evidence="2" type="ORF">C6V83_11495</name>
</gene>
<dbReference type="InterPro" id="IPR029063">
    <property type="entry name" value="SAM-dependent_MTases_sf"/>
</dbReference>
<accession>A0A2S0KGK5</accession>
<protein>
    <submittedName>
        <fullName evidence="2">Methyltransferase</fullName>
    </submittedName>
</protein>
<dbReference type="GO" id="GO:0008168">
    <property type="term" value="F:methyltransferase activity"/>
    <property type="evidence" value="ECO:0007669"/>
    <property type="project" value="UniProtKB-KW"/>
</dbReference>
<organism evidence="2 3">
    <name type="scientific">Gordonia iterans</name>
    <dbReference type="NCBI Taxonomy" id="1004901"/>
    <lineage>
        <taxon>Bacteria</taxon>
        <taxon>Bacillati</taxon>
        <taxon>Actinomycetota</taxon>
        <taxon>Actinomycetes</taxon>
        <taxon>Mycobacteriales</taxon>
        <taxon>Gordoniaceae</taxon>
        <taxon>Gordonia</taxon>
    </lineage>
</organism>
<dbReference type="RefSeq" id="WP_105942509.1">
    <property type="nucleotide sequence ID" value="NZ_CP027433.1"/>
</dbReference>
<evidence type="ECO:0000313" key="2">
    <source>
        <dbReference type="EMBL" id="AVM00796.1"/>
    </source>
</evidence>
<dbReference type="Gene3D" id="3.40.50.150">
    <property type="entry name" value="Vaccinia Virus protein VP39"/>
    <property type="match status" value="1"/>
</dbReference>
<dbReference type="AlphaFoldDB" id="A0A2S0KGK5"/>
<evidence type="ECO:0000313" key="3">
    <source>
        <dbReference type="Proteomes" id="UP000239814"/>
    </source>
</evidence>
<dbReference type="EMBL" id="CP027433">
    <property type="protein sequence ID" value="AVM00796.1"/>
    <property type="molecule type" value="Genomic_DNA"/>
</dbReference>
<evidence type="ECO:0000259" key="1">
    <source>
        <dbReference type="Pfam" id="PF08241"/>
    </source>
</evidence>
<dbReference type="InterPro" id="IPR013216">
    <property type="entry name" value="Methyltransf_11"/>
</dbReference>
<dbReference type="CDD" id="cd02440">
    <property type="entry name" value="AdoMet_MTases"/>
    <property type="match status" value="1"/>
</dbReference>
<dbReference type="OrthoDB" id="9810247at2"/>
<name>A0A2S0KGK5_9ACTN</name>
<proteinExistence type="predicted"/>
<sequence length="250" mass="28179">MTTLQEKRTALVKGVLGENRYQRLIRRYTRSRQRPRIGRVDFGDLAGTEPICREFGNFRGHPLDRYYIESFMAADATLITGRVLEVGERLYTEQFGRNVAESDMCNYFDIPDATYVADLTDAPQIPDGTYDCVVITQTLQLIYDVQAVTATLHRILKPGGTVLCTMPGFSQLGDPRWAAQWYWNFTQYSAQRLFDDEFGADRVNVAVHGNVLAATAFLHGVSLEEMDPADLDVVDPEYPVILGVRATRAP</sequence>
<feature type="domain" description="Methyltransferase type 11" evidence="1">
    <location>
        <begin position="115"/>
        <end position="164"/>
    </location>
</feature>
<keyword evidence="3" id="KW-1185">Reference proteome</keyword>
<dbReference type="Proteomes" id="UP000239814">
    <property type="component" value="Chromosome"/>
</dbReference>
<keyword evidence="2" id="KW-0489">Methyltransferase</keyword>
<dbReference type="Pfam" id="PF08241">
    <property type="entry name" value="Methyltransf_11"/>
    <property type="match status" value="1"/>
</dbReference>
<reference evidence="2 3" key="1">
    <citation type="submission" date="2018-03" db="EMBL/GenBank/DDBJ databases">
        <title>Characteristics and genome of n-alkane degrading marine bacteria Gordonia iterans isolated from crude oil contaminated in Tae-an, South Korea.</title>
        <authorList>
            <person name="Lee S.-S."/>
            <person name="Kim H."/>
        </authorList>
    </citation>
    <scope>NUCLEOTIDE SEQUENCE [LARGE SCALE GENOMIC DNA]</scope>
    <source>
        <strain evidence="2 3">Co17</strain>
    </source>
</reference>
<keyword evidence="2" id="KW-0808">Transferase</keyword>
<dbReference type="GO" id="GO:0032259">
    <property type="term" value="P:methylation"/>
    <property type="evidence" value="ECO:0007669"/>
    <property type="project" value="UniProtKB-KW"/>
</dbReference>